<sequence length="142" mass="16244">MSFNPKRKFHVTEPEWAGLVNSRQQLEQSFASELPEPTASWDSQTQLEQEQSMVQQQAAEIRRLRVQVRYLQAQLVNPAAPAHLKPATVKAQTPPAILPHATNWAELTPAWQNGDLGIRPWQAEPIRSQRRAQVELPHFARR</sequence>
<gene>
    <name evidence="2" type="ORF">RIF25_10755</name>
</gene>
<dbReference type="Proteomes" id="UP001268256">
    <property type="component" value="Unassembled WGS sequence"/>
</dbReference>
<reference evidence="3" key="1">
    <citation type="submission" date="2023-07" db="EMBL/GenBank/DDBJ databases">
        <authorList>
            <person name="Luz R."/>
            <person name="Cordeiro R."/>
            <person name="Fonseca A."/>
            <person name="Goncalves V."/>
        </authorList>
    </citation>
    <scope>NUCLEOTIDE SEQUENCE [LARGE SCALE GENOMIC DNA]</scope>
    <source>
        <strain evidence="3">BACA0444</strain>
    </source>
</reference>
<evidence type="ECO:0000313" key="2">
    <source>
        <dbReference type="EMBL" id="MDS3861286.1"/>
    </source>
</evidence>
<dbReference type="AlphaFoldDB" id="A0AAE4FSG3"/>
<keyword evidence="1" id="KW-0175">Coiled coil</keyword>
<accession>A0AAE4FSG3</accession>
<keyword evidence="3" id="KW-1185">Reference proteome</keyword>
<proteinExistence type="predicted"/>
<dbReference type="EMBL" id="JAVMIP010000010">
    <property type="protein sequence ID" value="MDS3861286.1"/>
    <property type="molecule type" value="Genomic_DNA"/>
</dbReference>
<dbReference type="RefSeq" id="WP_322878529.1">
    <property type="nucleotide sequence ID" value="NZ_JAVMIP010000010.1"/>
</dbReference>
<organism evidence="2 3">
    <name type="scientific">Pseudocalidococcus azoricus BACA0444</name>
    <dbReference type="NCBI Taxonomy" id="2918990"/>
    <lineage>
        <taxon>Bacteria</taxon>
        <taxon>Bacillati</taxon>
        <taxon>Cyanobacteriota</taxon>
        <taxon>Cyanophyceae</taxon>
        <taxon>Acaryochloridales</taxon>
        <taxon>Thermosynechococcaceae</taxon>
        <taxon>Pseudocalidococcus</taxon>
        <taxon>Pseudocalidococcus azoricus</taxon>
    </lineage>
</organism>
<protein>
    <submittedName>
        <fullName evidence="2">Uncharacterized protein</fullName>
    </submittedName>
</protein>
<name>A0AAE4FSG3_9CYAN</name>
<feature type="coiled-coil region" evidence="1">
    <location>
        <begin position="47"/>
        <end position="74"/>
    </location>
</feature>
<evidence type="ECO:0000313" key="3">
    <source>
        <dbReference type="Proteomes" id="UP001268256"/>
    </source>
</evidence>
<comment type="caution">
    <text evidence="2">The sequence shown here is derived from an EMBL/GenBank/DDBJ whole genome shotgun (WGS) entry which is preliminary data.</text>
</comment>
<evidence type="ECO:0000256" key="1">
    <source>
        <dbReference type="SAM" id="Coils"/>
    </source>
</evidence>